<reference evidence="1 2" key="1">
    <citation type="submission" date="2017-09" db="EMBL/GenBank/DDBJ databases">
        <title>Sphingomonas spermidinifaciens 9NM-10, whole genome shotgun sequence.</title>
        <authorList>
            <person name="Feng G."/>
            <person name="Zhu H."/>
        </authorList>
    </citation>
    <scope>NUCLEOTIDE SEQUENCE [LARGE SCALE GENOMIC DNA]</scope>
    <source>
        <strain evidence="1 2">9NM-10</strain>
    </source>
</reference>
<comment type="caution">
    <text evidence="1">The sequence shown here is derived from an EMBL/GenBank/DDBJ whole genome shotgun (WGS) entry which is preliminary data.</text>
</comment>
<accession>A0A2A4B0Z7</accession>
<dbReference type="OrthoDB" id="9945835at2"/>
<dbReference type="Proteomes" id="UP000218366">
    <property type="component" value="Unassembled WGS sequence"/>
</dbReference>
<name>A0A2A4B0Z7_9SPHN</name>
<proteinExistence type="predicted"/>
<protein>
    <recommendedName>
        <fullName evidence="3">Curli assembly protein CsgC</fullName>
    </recommendedName>
</protein>
<sequence length="115" mass="12408">MSVSPPVVIVMVAALLLMGQEMTGLQGRPLELDVVSSGETATLVVAGSAPARQRVRYTLTVEGQSYTRHAGSVTLDNERQTVSRVRVPAKSGWTATLFVESEAAPPYRITRKSEH</sequence>
<evidence type="ECO:0000313" key="2">
    <source>
        <dbReference type="Proteomes" id="UP000218366"/>
    </source>
</evidence>
<dbReference type="AlphaFoldDB" id="A0A2A4B0Z7"/>
<dbReference type="InterPro" id="IPR047726">
    <property type="entry name" value="CsgH_dom"/>
</dbReference>
<dbReference type="NCBIfam" id="NF041112">
    <property type="entry name" value="chap_CsgH_alph"/>
    <property type="match status" value="1"/>
</dbReference>
<dbReference type="EMBL" id="NWMW01000003">
    <property type="protein sequence ID" value="PCD01622.1"/>
    <property type="molecule type" value="Genomic_DNA"/>
</dbReference>
<organism evidence="1 2">
    <name type="scientific">Sphingomonas spermidinifaciens</name>
    <dbReference type="NCBI Taxonomy" id="1141889"/>
    <lineage>
        <taxon>Bacteria</taxon>
        <taxon>Pseudomonadati</taxon>
        <taxon>Pseudomonadota</taxon>
        <taxon>Alphaproteobacteria</taxon>
        <taxon>Sphingomonadales</taxon>
        <taxon>Sphingomonadaceae</taxon>
        <taxon>Sphingomonas</taxon>
    </lineage>
</organism>
<gene>
    <name evidence="1" type="ORF">COC42_15955</name>
</gene>
<evidence type="ECO:0000313" key="1">
    <source>
        <dbReference type="EMBL" id="PCD01622.1"/>
    </source>
</evidence>
<keyword evidence="2" id="KW-1185">Reference proteome</keyword>
<dbReference type="RefSeq" id="WP_096344367.1">
    <property type="nucleotide sequence ID" value="NZ_NWMW01000003.1"/>
</dbReference>
<evidence type="ECO:0008006" key="3">
    <source>
        <dbReference type="Google" id="ProtNLM"/>
    </source>
</evidence>